<dbReference type="AlphaFoldDB" id="X6LD57"/>
<comment type="caution">
    <text evidence="2">The sequence shown here is derived from an EMBL/GenBank/DDBJ whole genome shotgun (WGS) entry which is preliminary data.</text>
</comment>
<feature type="non-terminal residue" evidence="2">
    <location>
        <position position="88"/>
    </location>
</feature>
<organism evidence="2 3">
    <name type="scientific">Reticulomyxa filosa</name>
    <dbReference type="NCBI Taxonomy" id="46433"/>
    <lineage>
        <taxon>Eukaryota</taxon>
        <taxon>Sar</taxon>
        <taxon>Rhizaria</taxon>
        <taxon>Retaria</taxon>
        <taxon>Foraminifera</taxon>
        <taxon>Monothalamids</taxon>
        <taxon>Reticulomyxidae</taxon>
        <taxon>Reticulomyxa</taxon>
    </lineage>
</organism>
<evidence type="ECO:0000256" key="1">
    <source>
        <dbReference type="SAM" id="Coils"/>
    </source>
</evidence>
<evidence type="ECO:0000313" key="3">
    <source>
        <dbReference type="Proteomes" id="UP000023152"/>
    </source>
</evidence>
<evidence type="ECO:0000313" key="2">
    <source>
        <dbReference type="EMBL" id="ETN99305.1"/>
    </source>
</evidence>
<sequence length="88" mass="10354">MDDNDAEETEQLQALLGEQTVLLKEQIKKNEELQNTLQSVLTEYSQKINISNTQIKELNEQMLQQTSSHQKQVQDLKLMYEKEFINLK</sequence>
<keyword evidence="1" id="KW-0175">Coiled coil</keyword>
<reference evidence="2 3" key="1">
    <citation type="journal article" date="2013" name="Curr. Biol.">
        <title>The Genome of the Foraminiferan Reticulomyxa filosa.</title>
        <authorList>
            <person name="Glockner G."/>
            <person name="Hulsmann N."/>
            <person name="Schleicher M."/>
            <person name="Noegel A.A."/>
            <person name="Eichinger L."/>
            <person name="Gallinger C."/>
            <person name="Pawlowski J."/>
            <person name="Sierra R."/>
            <person name="Euteneuer U."/>
            <person name="Pillet L."/>
            <person name="Moustafa A."/>
            <person name="Platzer M."/>
            <person name="Groth M."/>
            <person name="Szafranski K."/>
            <person name="Schliwa M."/>
        </authorList>
    </citation>
    <scope>NUCLEOTIDE SEQUENCE [LARGE SCALE GENOMIC DNA]</scope>
</reference>
<gene>
    <name evidence="2" type="ORF">RFI_38176</name>
</gene>
<protein>
    <recommendedName>
        <fullName evidence="4">Viral A-type inclusion protein</fullName>
    </recommendedName>
</protein>
<dbReference type="EMBL" id="ASPP01044343">
    <property type="protein sequence ID" value="ETN99305.1"/>
    <property type="molecule type" value="Genomic_DNA"/>
</dbReference>
<feature type="coiled-coil region" evidence="1">
    <location>
        <begin position="23"/>
        <end position="61"/>
    </location>
</feature>
<dbReference type="Proteomes" id="UP000023152">
    <property type="component" value="Unassembled WGS sequence"/>
</dbReference>
<keyword evidence="3" id="KW-1185">Reference proteome</keyword>
<evidence type="ECO:0008006" key="4">
    <source>
        <dbReference type="Google" id="ProtNLM"/>
    </source>
</evidence>
<accession>X6LD57</accession>
<name>X6LD57_RETFI</name>
<proteinExistence type="predicted"/>